<dbReference type="GO" id="GO:0016646">
    <property type="term" value="F:oxidoreductase activity, acting on the CH-NH group of donors, NAD or NADP as acceptor"/>
    <property type="evidence" value="ECO:0007669"/>
    <property type="project" value="UniProtKB-ARBA"/>
</dbReference>
<organism evidence="5 6">
    <name type="scientific">Anaerocolumna chitinilytica</name>
    <dbReference type="NCBI Taxonomy" id="1727145"/>
    <lineage>
        <taxon>Bacteria</taxon>
        <taxon>Bacillati</taxon>
        <taxon>Bacillota</taxon>
        <taxon>Clostridia</taxon>
        <taxon>Lachnospirales</taxon>
        <taxon>Lachnospiraceae</taxon>
        <taxon>Anaerocolumna</taxon>
    </lineage>
</organism>
<keyword evidence="2" id="KW-0285">Flavoprotein</keyword>
<evidence type="ECO:0000256" key="1">
    <source>
        <dbReference type="ARBA" id="ARBA00001917"/>
    </source>
</evidence>
<dbReference type="KEGG" id="acht:bsdcttw_01330"/>
<dbReference type="InterPro" id="IPR002563">
    <property type="entry name" value="Flavin_Rdtase-like_dom"/>
</dbReference>
<accession>A0A7I8DFD1</accession>
<dbReference type="PANTHER" id="PTHR43567:SF1">
    <property type="entry name" value="FLAVOREDOXIN"/>
    <property type="match status" value="1"/>
</dbReference>
<evidence type="ECO:0000313" key="5">
    <source>
        <dbReference type="EMBL" id="BCJ97092.1"/>
    </source>
</evidence>
<dbReference type="Gene3D" id="2.30.110.10">
    <property type="entry name" value="Electron Transport, Fmn-binding Protein, Chain A"/>
    <property type="match status" value="1"/>
</dbReference>
<dbReference type="GO" id="GO:0010181">
    <property type="term" value="F:FMN binding"/>
    <property type="evidence" value="ECO:0007669"/>
    <property type="project" value="InterPro"/>
</dbReference>
<dbReference type="SMART" id="SM00903">
    <property type="entry name" value="Flavin_Reduct"/>
    <property type="match status" value="1"/>
</dbReference>
<comment type="similarity">
    <text evidence="3">Belongs to the flavoredoxin family.</text>
</comment>
<reference evidence="5 6" key="2">
    <citation type="submission" date="2020-08" db="EMBL/GenBank/DDBJ databases">
        <authorList>
            <person name="Ueki A."/>
            <person name="Tonouchi A."/>
        </authorList>
    </citation>
    <scope>NUCLEOTIDE SEQUENCE [LARGE SCALE GENOMIC DNA]</scope>
    <source>
        <strain evidence="5 6">CTTW</strain>
    </source>
</reference>
<evidence type="ECO:0000256" key="3">
    <source>
        <dbReference type="ARBA" id="ARBA00038054"/>
    </source>
</evidence>
<keyword evidence="6" id="KW-1185">Reference proteome</keyword>
<name>A0A7I8DFD1_9FIRM</name>
<gene>
    <name evidence="5" type="ORF">bsdcttw_01330</name>
</gene>
<evidence type="ECO:0000259" key="4">
    <source>
        <dbReference type="SMART" id="SM00903"/>
    </source>
</evidence>
<dbReference type="SUPFAM" id="SSF50475">
    <property type="entry name" value="FMN-binding split barrel"/>
    <property type="match status" value="1"/>
</dbReference>
<dbReference type="Proteomes" id="UP000515703">
    <property type="component" value="Chromosome"/>
</dbReference>
<feature type="domain" description="Flavin reductase like" evidence="4">
    <location>
        <begin position="11"/>
        <end position="150"/>
    </location>
</feature>
<proteinExistence type="inferred from homology"/>
<protein>
    <submittedName>
        <fullName evidence="5">Flavodoxin</fullName>
    </submittedName>
</protein>
<dbReference type="InterPro" id="IPR052174">
    <property type="entry name" value="Flavoredoxin"/>
</dbReference>
<dbReference type="EMBL" id="AP023368">
    <property type="protein sequence ID" value="BCJ97092.1"/>
    <property type="molecule type" value="Genomic_DNA"/>
</dbReference>
<evidence type="ECO:0000256" key="2">
    <source>
        <dbReference type="ARBA" id="ARBA00022630"/>
    </source>
</evidence>
<reference evidence="5 6" key="1">
    <citation type="submission" date="2020-08" db="EMBL/GenBank/DDBJ databases">
        <title>Draft genome sequencing of an Anaerocolumna strain isolated from anoxic soil subjected to BSD treatment.</title>
        <authorList>
            <person name="Uek A."/>
            <person name="Tonouchi A."/>
        </authorList>
    </citation>
    <scope>NUCLEOTIDE SEQUENCE [LARGE SCALE GENOMIC DNA]</scope>
    <source>
        <strain evidence="5 6">CTTW</strain>
    </source>
</reference>
<dbReference type="Pfam" id="PF01613">
    <property type="entry name" value="Flavin_Reduct"/>
    <property type="match status" value="1"/>
</dbReference>
<evidence type="ECO:0000313" key="6">
    <source>
        <dbReference type="Proteomes" id="UP000515703"/>
    </source>
</evidence>
<dbReference type="PANTHER" id="PTHR43567">
    <property type="entry name" value="FLAVOREDOXIN-RELATED-RELATED"/>
    <property type="match status" value="1"/>
</dbReference>
<dbReference type="AlphaFoldDB" id="A0A7I8DFD1"/>
<dbReference type="RefSeq" id="WP_185257554.1">
    <property type="nucleotide sequence ID" value="NZ_AP023368.1"/>
</dbReference>
<dbReference type="InterPro" id="IPR012349">
    <property type="entry name" value="Split_barrel_FMN-bd"/>
</dbReference>
<comment type="cofactor">
    <cofactor evidence="1">
        <name>FMN</name>
        <dbReference type="ChEBI" id="CHEBI:58210"/>
    </cofactor>
</comment>
<sequence length="197" mass="21602">MNKIAVKNYPMVNPTPVVIIGAMVNGQANYTTIGAFGVVCMEPVFYISLKSTHHSTMGIKESGYFSINLPSADMVQKTDYAGMVSGKSTNKSSLFTTVFEEQGEVPLIEEAPMNYICKVIQTTTVHGFEVFFGEIVSTYAKEECLTEGTIDPLKVNPLLLMGMQYYNLKQPVGGVFKEGLALKKNLDIPDTANPHLM</sequence>